<accession>A0ABR8VM10</accession>
<protein>
    <submittedName>
        <fullName evidence="1">Uncharacterized protein</fullName>
    </submittedName>
</protein>
<gene>
    <name evidence="1" type="ORF">H9631_11895</name>
</gene>
<dbReference type="Proteomes" id="UP000648182">
    <property type="component" value="Unassembled WGS sequence"/>
</dbReference>
<proteinExistence type="predicted"/>
<evidence type="ECO:0000313" key="2">
    <source>
        <dbReference type="Proteomes" id="UP000648182"/>
    </source>
</evidence>
<evidence type="ECO:0000313" key="1">
    <source>
        <dbReference type="EMBL" id="MBD8005780.1"/>
    </source>
</evidence>
<sequence length="95" mass="10634">MKNEKLENSSINSNIKEQLYQVDKGWLLSTIESRADDGTIPTEGRGRLELGVGDQVRDGHLGVSSDDVRKRCGLRLQTPPIVIGSYFDSNEMREI</sequence>
<reference evidence="1 2" key="1">
    <citation type="submission" date="2020-08" db="EMBL/GenBank/DDBJ databases">
        <title>A Genomic Blueprint of the Chicken Gut Microbiome.</title>
        <authorList>
            <person name="Gilroy R."/>
            <person name="Ravi A."/>
            <person name="Getino M."/>
            <person name="Pursley I."/>
            <person name="Horton D.L."/>
            <person name="Alikhan N.-F."/>
            <person name="Baker D."/>
            <person name="Gharbi K."/>
            <person name="Hall N."/>
            <person name="Watson M."/>
            <person name="Adriaenssens E.M."/>
            <person name="Foster-Nyarko E."/>
            <person name="Jarju S."/>
            <person name="Secka A."/>
            <person name="Antonio M."/>
            <person name="Oren A."/>
            <person name="Chaudhuri R."/>
            <person name="La Ragione R.M."/>
            <person name="Hildebrand F."/>
            <person name="Pallen M.J."/>
        </authorList>
    </citation>
    <scope>NUCLEOTIDE SEQUENCE [LARGE SCALE GENOMIC DNA]</scope>
    <source>
        <strain evidence="1 2">Sa1BUA2</strain>
    </source>
</reference>
<keyword evidence="2" id="KW-1185">Reference proteome</keyword>
<organism evidence="1 2">
    <name type="scientific">Bacillus norwichensis</name>
    <dbReference type="NCBI Taxonomy" id="2762217"/>
    <lineage>
        <taxon>Bacteria</taxon>
        <taxon>Bacillati</taxon>
        <taxon>Bacillota</taxon>
        <taxon>Bacilli</taxon>
        <taxon>Bacillales</taxon>
        <taxon>Bacillaceae</taxon>
        <taxon>Bacillus</taxon>
    </lineage>
</organism>
<name>A0ABR8VM10_9BACI</name>
<dbReference type="RefSeq" id="WP_191813033.1">
    <property type="nucleotide sequence ID" value="NZ_JACSPV010000018.1"/>
</dbReference>
<comment type="caution">
    <text evidence="1">The sequence shown here is derived from an EMBL/GenBank/DDBJ whole genome shotgun (WGS) entry which is preliminary data.</text>
</comment>
<dbReference type="EMBL" id="JACSPV010000018">
    <property type="protein sequence ID" value="MBD8005780.1"/>
    <property type="molecule type" value="Genomic_DNA"/>
</dbReference>